<reference evidence="4" key="2">
    <citation type="submission" date="2023-01" db="EMBL/GenBank/DDBJ databases">
        <title>Draft genome sequence of Maritalea porphyrae strain NBRC 107169.</title>
        <authorList>
            <person name="Sun Q."/>
            <person name="Mori K."/>
        </authorList>
    </citation>
    <scope>NUCLEOTIDE SEQUENCE</scope>
    <source>
        <strain evidence="4">NBRC 107169</strain>
    </source>
</reference>
<dbReference type="InterPro" id="IPR013766">
    <property type="entry name" value="Thioredoxin_domain"/>
</dbReference>
<name>A0ABQ5UMZ9_9HYPH</name>
<feature type="transmembrane region" description="Helical" evidence="2">
    <location>
        <begin position="17"/>
        <end position="35"/>
    </location>
</feature>
<evidence type="ECO:0000313" key="4">
    <source>
        <dbReference type="EMBL" id="GLQ16588.1"/>
    </source>
</evidence>
<sequence>MSQDPHNEAEKKAPNKWNMGVIVGVVVAIATAVWVSNGGGGQNGSAGTGGFTPSPAIATALDEAAAGELAAFRATAKGEGYPEIKFVADTGESVGFDHFNGKVTLVNFWATWCGPCRAEMPALDALHAKYQDQGFQVATINLDVGEDGLDKAKAFMEEVGLKNLPLHADPTFEAFEVLKTRGTALGLPATLLIGPDGHEWGVLAGPAEWNSEDAHALIEAALALVNS</sequence>
<accession>A0ABQ5UMZ9</accession>
<keyword evidence="1" id="KW-0676">Redox-active center</keyword>
<dbReference type="InterPro" id="IPR050553">
    <property type="entry name" value="Thioredoxin_ResA/DsbE_sf"/>
</dbReference>
<dbReference type="PANTHER" id="PTHR42852:SF13">
    <property type="entry name" value="PROTEIN DIPZ"/>
    <property type="match status" value="1"/>
</dbReference>
<protein>
    <submittedName>
        <fullName evidence="4">Thiol:disulfide interchange protein TlpA</fullName>
    </submittedName>
</protein>
<keyword evidence="5" id="KW-1185">Reference proteome</keyword>
<organism evidence="4 5">
    <name type="scientific">Maritalea porphyrae</name>
    <dbReference type="NCBI Taxonomy" id="880732"/>
    <lineage>
        <taxon>Bacteria</taxon>
        <taxon>Pseudomonadati</taxon>
        <taxon>Pseudomonadota</taxon>
        <taxon>Alphaproteobacteria</taxon>
        <taxon>Hyphomicrobiales</taxon>
        <taxon>Devosiaceae</taxon>
        <taxon>Maritalea</taxon>
    </lineage>
</organism>
<keyword evidence="2" id="KW-0812">Transmembrane</keyword>
<keyword evidence="2" id="KW-1133">Transmembrane helix</keyword>
<evidence type="ECO:0000313" key="5">
    <source>
        <dbReference type="Proteomes" id="UP001161405"/>
    </source>
</evidence>
<dbReference type="EMBL" id="BSNI01000002">
    <property type="protein sequence ID" value="GLQ16588.1"/>
    <property type="molecule type" value="Genomic_DNA"/>
</dbReference>
<comment type="caution">
    <text evidence="4">The sequence shown here is derived from an EMBL/GenBank/DDBJ whole genome shotgun (WGS) entry which is preliminary data.</text>
</comment>
<dbReference type="CDD" id="cd02966">
    <property type="entry name" value="TlpA_like_family"/>
    <property type="match status" value="1"/>
</dbReference>
<proteinExistence type="predicted"/>
<gene>
    <name evidence="4" type="primary">tlpA</name>
    <name evidence="4" type="ORF">GCM10007879_08370</name>
</gene>
<dbReference type="InterPro" id="IPR036249">
    <property type="entry name" value="Thioredoxin-like_sf"/>
</dbReference>
<dbReference type="PROSITE" id="PS00194">
    <property type="entry name" value="THIOREDOXIN_1"/>
    <property type="match status" value="1"/>
</dbReference>
<dbReference type="RefSeq" id="WP_284362252.1">
    <property type="nucleotide sequence ID" value="NZ_BSNI01000002.1"/>
</dbReference>
<evidence type="ECO:0000256" key="2">
    <source>
        <dbReference type="SAM" id="Phobius"/>
    </source>
</evidence>
<keyword evidence="2" id="KW-0472">Membrane</keyword>
<dbReference type="SUPFAM" id="SSF52833">
    <property type="entry name" value="Thioredoxin-like"/>
    <property type="match status" value="1"/>
</dbReference>
<feature type="domain" description="Thioredoxin" evidence="3">
    <location>
        <begin position="75"/>
        <end position="223"/>
    </location>
</feature>
<dbReference type="InterPro" id="IPR000866">
    <property type="entry name" value="AhpC/TSA"/>
</dbReference>
<evidence type="ECO:0000256" key="1">
    <source>
        <dbReference type="ARBA" id="ARBA00023284"/>
    </source>
</evidence>
<evidence type="ECO:0000259" key="3">
    <source>
        <dbReference type="PROSITE" id="PS51352"/>
    </source>
</evidence>
<dbReference type="PANTHER" id="PTHR42852">
    <property type="entry name" value="THIOL:DISULFIDE INTERCHANGE PROTEIN DSBE"/>
    <property type="match status" value="1"/>
</dbReference>
<dbReference type="Proteomes" id="UP001161405">
    <property type="component" value="Unassembled WGS sequence"/>
</dbReference>
<dbReference type="Pfam" id="PF00578">
    <property type="entry name" value="AhpC-TSA"/>
    <property type="match status" value="1"/>
</dbReference>
<dbReference type="InterPro" id="IPR017937">
    <property type="entry name" value="Thioredoxin_CS"/>
</dbReference>
<reference evidence="4" key="1">
    <citation type="journal article" date="2014" name="Int. J. Syst. Evol. Microbiol.">
        <title>Complete genome of a new Firmicutes species belonging to the dominant human colonic microbiota ('Ruminococcus bicirculans') reveals two chromosomes and a selective capacity to utilize plant glucans.</title>
        <authorList>
            <consortium name="NISC Comparative Sequencing Program"/>
            <person name="Wegmann U."/>
            <person name="Louis P."/>
            <person name="Goesmann A."/>
            <person name="Henrissat B."/>
            <person name="Duncan S.H."/>
            <person name="Flint H.J."/>
        </authorList>
    </citation>
    <scope>NUCLEOTIDE SEQUENCE</scope>
    <source>
        <strain evidence="4">NBRC 107169</strain>
    </source>
</reference>
<dbReference type="PROSITE" id="PS51352">
    <property type="entry name" value="THIOREDOXIN_2"/>
    <property type="match status" value="1"/>
</dbReference>
<dbReference type="Gene3D" id="3.40.30.10">
    <property type="entry name" value="Glutaredoxin"/>
    <property type="match status" value="1"/>
</dbReference>